<evidence type="ECO:0000256" key="1">
    <source>
        <dbReference type="ARBA" id="ARBA00004613"/>
    </source>
</evidence>
<reference evidence="5" key="1">
    <citation type="submission" date="2018-11" db="EMBL/GenBank/DDBJ databases">
        <authorList>
            <person name="Alioto T."/>
            <person name="Alioto T."/>
        </authorList>
    </citation>
    <scope>NUCLEOTIDE SEQUENCE</scope>
</reference>
<dbReference type="SMART" id="SM00110">
    <property type="entry name" value="C1Q"/>
    <property type="match status" value="1"/>
</dbReference>
<keyword evidence="3" id="KW-0732">Signal</keyword>
<comment type="caution">
    <text evidence="5">The sequence shown here is derived from an EMBL/GenBank/DDBJ whole genome shotgun (WGS) entry which is preliminary data.</text>
</comment>
<name>A0A8B6HJI4_MYTGA</name>
<dbReference type="PRINTS" id="PR00007">
    <property type="entry name" value="COMPLEMNTC1Q"/>
</dbReference>
<dbReference type="Pfam" id="PF00386">
    <property type="entry name" value="C1q"/>
    <property type="match status" value="1"/>
</dbReference>
<dbReference type="InterPro" id="IPR008983">
    <property type="entry name" value="Tumour_necrosis_fac-like_dom"/>
</dbReference>
<dbReference type="InterPro" id="IPR001073">
    <property type="entry name" value="C1q_dom"/>
</dbReference>
<evidence type="ECO:0000313" key="6">
    <source>
        <dbReference type="Proteomes" id="UP000596742"/>
    </source>
</evidence>
<evidence type="ECO:0000256" key="2">
    <source>
        <dbReference type="ARBA" id="ARBA00022525"/>
    </source>
</evidence>
<accession>A0A8B6HJI4</accession>
<sequence length="163" mass="17956">MVQEQLAQMQNTIDFLNQTVTNLNQMVAQLTGAHGTKPAFFAILNAYLHVGHDETLKFDLVKTNIGAGYDSFTGIFVAPNPGTYHFTSVVYNAAVGDDVIIQMNKNNNILVVGYSAITTKGERHVMNAVVQLQKGDHIFIKHRGPSVDYIRGDLHSSFSGFEI</sequence>
<dbReference type="SUPFAM" id="SSF49842">
    <property type="entry name" value="TNF-like"/>
    <property type="match status" value="1"/>
</dbReference>
<evidence type="ECO:0000313" key="5">
    <source>
        <dbReference type="EMBL" id="VDI79892.1"/>
    </source>
</evidence>
<dbReference type="OrthoDB" id="10070467at2759"/>
<dbReference type="AlphaFoldDB" id="A0A8B6HJI4"/>
<keyword evidence="6" id="KW-1185">Reference proteome</keyword>
<dbReference type="GO" id="GO:0005576">
    <property type="term" value="C:extracellular region"/>
    <property type="evidence" value="ECO:0007669"/>
    <property type="project" value="UniProtKB-SubCell"/>
</dbReference>
<evidence type="ECO:0000259" key="4">
    <source>
        <dbReference type="PROSITE" id="PS50871"/>
    </source>
</evidence>
<dbReference type="PANTHER" id="PTHR22923">
    <property type="entry name" value="CEREBELLIN-RELATED"/>
    <property type="match status" value="1"/>
</dbReference>
<dbReference type="EMBL" id="UYJE01010120">
    <property type="protein sequence ID" value="VDI79892.1"/>
    <property type="molecule type" value="Genomic_DNA"/>
</dbReference>
<dbReference type="Gene3D" id="2.60.120.40">
    <property type="match status" value="1"/>
</dbReference>
<evidence type="ECO:0000256" key="3">
    <source>
        <dbReference type="ARBA" id="ARBA00022729"/>
    </source>
</evidence>
<keyword evidence="2" id="KW-0964">Secreted</keyword>
<comment type="subcellular location">
    <subcellularLocation>
        <location evidence="1">Secreted</location>
    </subcellularLocation>
</comment>
<dbReference type="Proteomes" id="UP000596742">
    <property type="component" value="Unassembled WGS sequence"/>
</dbReference>
<proteinExistence type="predicted"/>
<gene>
    <name evidence="5" type="ORF">MGAL_10B048572</name>
</gene>
<dbReference type="InterPro" id="IPR050822">
    <property type="entry name" value="Cerebellin_Synaptic_Org"/>
</dbReference>
<dbReference type="PROSITE" id="PS50871">
    <property type="entry name" value="C1Q"/>
    <property type="match status" value="1"/>
</dbReference>
<dbReference type="PANTHER" id="PTHR22923:SF116">
    <property type="entry name" value="C1Q DOMAIN-CONTAINING PROTEIN"/>
    <property type="match status" value="1"/>
</dbReference>
<protein>
    <recommendedName>
        <fullName evidence="4">C1q domain-containing protein</fullName>
    </recommendedName>
</protein>
<organism evidence="5 6">
    <name type="scientific">Mytilus galloprovincialis</name>
    <name type="common">Mediterranean mussel</name>
    <dbReference type="NCBI Taxonomy" id="29158"/>
    <lineage>
        <taxon>Eukaryota</taxon>
        <taxon>Metazoa</taxon>
        <taxon>Spiralia</taxon>
        <taxon>Lophotrochozoa</taxon>
        <taxon>Mollusca</taxon>
        <taxon>Bivalvia</taxon>
        <taxon>Autobranchia</taxon>
        <taxon>Pteriomorphia</taxon>
        <taxon>Mytilida</taxon>
        <taxon>Mytiloidea</taxon>
        <taxon>Mytilidae</taxon>
        <taxon>Mytilinae</taxon>
        <taxon>Mytilus</taxon>
    </lineage>
</organism>
<feature type="domain" description="C1q" evidence="4">
    <location>
        <begin position="33"/>
        <end position="163"/>
    </location>
</feature>